<dbReference type="PANTHER" id="PTHR35008">
    <property type="entry name" value="BLL4482 PROTEIN-RELATED"/>
    <property type="match status" value="1"/>
</dbReference>
<name>A0A4V1N1M3_9GAMM</name>
<dbReference type="InterPro" id="IPR009056">
    <property type="entry name" value="Cyt_c-like_dom"/>
</dbReference>
<dbReference type="AlphaFoldDB" id="A0A4V1N1M3"/>
<keyword evidence="2 6" id="KW-0349">Heme</keyword>
<keyword evidence="4" id="KW-0249">Electron transport</keyword>
<reference evidence="9 10" key="1">
    <citation type="submission" date="2019-01" db="EMBL/GenBank/DDBJ databases">
        <title>Pseudoxanthomonas composti sp. nov., isolated from compost.</title>
        <authorList>
            <person name="Yang G."/>
        </authorList>
    </citation>
    <scope>NUCLEOTIDE SEQUENCE [LARGE SCALE GENOMIC DNA]</scope>
    <source>
        <strain evidence="9 10">GSS15</strain>
    </source>
</reference>
<dbReference type="GO" id="GO:0005506">
    <property type="term" value="F:iron ion binding"/>
    <property type="evidence" value="ECO:0007669"/>
    <property type="project" value="InterPro"/>
</dbReference>
<evidence type="ECO:0000256" key="3">
    <source>
        <dbReference type="ARBA" id="ARBA00022723"/>
    </source>
</evidence>
<evidence type="ECO:0000313" key="10">
    <source>
        <dbReference type="Proteomes" id="UP000289784"/>
    </source>
</evidence>
<organism evidence="9 10">
    <name type="scientific">Pseudoxanthomonas composti</name>
    <dbReference type="NCBI Taxonomy" id="2137479"/>
    <lineage>
        <taxon>Bacteria</taxon>
        <taxon>Pseudomonadati</taxon>
        <taxon>Pseudomonadota</taxon>
        <taxon>Gammaproteobacteria</taxon>
        <taxon>Lysobacterales</taxon>
        <taxon>Lysobacteraceae</taxon>
        <taxon>Pseudoxanthomonas</taxon>
    </lineage>
</organism>
<evidence type="ECO:0000256" key="2">
    <source>
        <dbReference type="ARBA" id="ARBA00022617"/>
    </source>
</evidence>
<comment type="caution">
    <text evidence="9">The sequence shown here is derived from an EMBL/GenBank/DDBJ whole genome shotgun (WGS) entry which is preliminary data.</text>
</comment>
<dbReference type="Pfam" id="PF13442">
    <property type="entry name" value="Cytochrome_CBB3"/>
    <property type="match status" value="1"/>
</dbReference>
<dbReference type="PROSITE" id="PS51007">
    <property type="entry name" value="CYTC"/>
    <property type="match status" value="1"/>
</dbReference>
<evidence type="ECO:0000313" key="9">
    <source>
        <dbReference type="EMBL" id="RXR08798.1"/>
    </source>
</evidence>
<dbReference type="Proteomes" id="UP000289784">
    <property type="component" value="Unassembled WGS sequence"/>
</dbReference>
<sequence>MNTAHDRRWLRRGLAVLSLAGALAAPGLLTAPVQAQTSDATGFFEGPDFSSASGPQIYTTICQGCHMAKGEGAKGGGEYPALADNPKLAAGPYVAMMVLDGNGAMPGFRGMLTDKQVVEIADYVRTHFGNSYSDPLSLEDVKALRGVNVAAHDDTD</sequence>
<keyword evidence="5 6" id="KW-0408">Iron</keyword>
<evidence type="ECO:0000256" key="6">
    <source>
        <dbReference type="PROSITE-ProRule" id="PRU00433"/>
    </source>
</evidence>
<dbReference type="InterPro" id="IPR051459">
    <property type="entry name" value="Cytochrome_c-type_DH"/>
</dbReference>
<dbReference type="GO" id="GO:0020037">
    <property type="term" value="F:heme binding"/>
    <property type="evidence" value="ECO:0007669"/>
    <property type="project" value="InterPro"/>
</dbReference>
<dbReference type="InterPro" id="IPR008168">
    <property type="entry name" value="Cyt_C_IC"/>
</dbReference>
<dbReference type="PRINTS" id="PR00605">
    <property type="entry name" value="CYTCHROMECIC"/>
</dbReference>
<evidence type="ECO:0000256" key="1">
    <source>
        <dbReference type="ARBA" id="ARBA00022448"/>
    </source>
</evidence>
<feature type="signal peptide" evidence="7">
    <location>
        <begin position="1"/>
        <end position="35"/>
    </location>
</feature>
<dbReference type="Gene3D" id="1.10.760.10">
    <property type="entry name" value="Cytochrome c-like domain"/>
    <property type="match status" value="1"/>
</dbReference>
<dbReference type="SUPFAM" id="SSF46626">
    <property type="entry name" value="Cytochrome c"/>
    <property type="match status" value="1"/>
</dbReference>
<accession>A0A4V1N1M3</accession>
<keyword evidence="10" id="KW-1185">Reference proteome</keyword>
<evidence type="ECO:0000256" key="7">
    <source>
        <dbReference type="SAM" id="SignalP"/>
    </source>
</evidence>
<feature type="chain" id="PRO_5020946469" evidence="7">
    <location>
        <begin position="36"/>
        <end position="156"/>
    </location>
</feature>
<evidence type="ECO:0000256" key="5">
    <source>
        <dbReference type="ARBA" id="ARBA00023004"/>
    </source>
</evidence>
<gene>
    <name evidence="9" type="ORF">EPA99_03040</name>
</gene>
<evidence type="ECO:0000259" key="8">
    <source>
        <dbReference type="PROSITE" id="PS51007"/>
    </source>
</evidence>
<keyword evidence="7" id="KW-0732">Signal</keyword>
<proteinExistence type="predicted"/>
<keyword evidence="3 6" id="KW-0479">Metal-binding</keyword>
<dbReference type="PANTHER" id="PTHR35008:SF9">
    <property type="entry name" value="CYTOCHROME C DOMAIN-CONTAINING PROTEIN"/>
    <property type="match status" value="1"/>
</dbReference>
<feature type="domain" description="Cytochrome c" evidence="8">
    <location>
        <begin position="49"/>
        <end position="128"/>
    </location>
</feature>
<keyword evidence="1" id="KW-0813">Transport</keyword>
<protein>
    <submittedName>
        <fullName evidence="9">C-type cytochrome</fullName>
    </submittedName>
</protein>
<evidence type="ECO:0000256" key="4">
    <source>
        <dbReference type="ARBA" id="ARBA00022982"/>
    </source>
</evidence>
<dbReference type="InterPro" id="IPR036909">
    <property type="entry name" value="Cyt_c-like_dom_sf"/>
</dbReference>
<dbReference type="OrthoDB" id="5523448at2"/>
<dbReference type="RefSeq" id="WP_129469689.1">
    <property type="nucleotide sequence ID" value="NZ_SAWZ01000001.1"/>
</dbReference>
<dbReference type="EMBL" id="SAWZ01000001">
    <property type="protein sequence ID" value="RXR08798.1"/>
    <property type="molecule type" value="Genomic_DNA"/>
</dbReference>
<dbReference type="GO" id="GO:0009055">
    <property type="term" value="F:electron transfer activity"/>
    <property type="evidence" value="ECO:0007669"/>
    <property type="project" value="InterPro"/>
</dbReference>